<accession>F0EJS5</accession>
<evidence type="ECO:0000313" key="2">
    <source>
        <dbReference type="EMBL" id="EGC69582.1"/>
    </source>
</evidence>
<keyword evidence="1" id="KW-0472">Membrane</keyword>
<comment type="caution">
    <text evidence="2">The sequence shown here is derived from an EMBL/GenBank/DDBJ whole genome shotgun (WGS) entry which is preliminary data.</text>
</comment>
<dbReference type="Proteomes" id="UP000004835">
    <property type="component" value="Unassembled WGS sequence"/>
</dbReference>
<dbReference type="EMBL" id="AEWT01000012">
    <property type="protein sequence ID" value="EGC69582.1"/>
    <property type="molecule type" value="Genomic_DNA"/>
</dbReference>
<dbReference type="AlphaFoldDB" id="F0EJS5"/>
<sequence length="70" mass="8350">MIYLYDRMFHFLASTILLGKLVVLGIVSVFLNLPGIQYEYVIIKIQNFTKFCMKQKISMYIYFSREGYHV</sequence>
<proteinExistence type="predicted"/>
<evidence type="ECO:0000256" key="1">
    <source>
        <dbReference type="SAM" id="Phobius"/>
    </source>
</evidence>
<evidence type="ECO:0000313" key="3">
    <source>
        <dbReference type="Proteomes" id="UP000004835"/>
    </source>
</evidence>
<feature type="transmembrane region" description="Helical" evidence="1">
    <location>
        <begin position="12"/>
        <end position="31"/>
    </location>
</feature>
<reference evidence="2 3" key="1">
    <citation type="submission" date="2011-01" db="EMBL/GenBank/DDBJ databases">
        <authorList>
            <person name="Muzny D."/>
            <person name="Qin X."/>
            <person name="Deng J."/>
            <person name="Jiang H."/>
            <person name="Liu Y."/>
            <person name="Qu J."/>
            <person name="Song X.-Z."/>
            <person name="Zhang L."/>
            <person name="Thornton R."/>
            <person name="Coyle M."/>
            <person name="Francisco L."/>
            <person name="Jackson L."/>
            <person name="Javaid M."/>
            <person name="Korchina V."/>
            <person name="Kovar C."/>
            <person name="Mata R."/>
            <person name="Mathew T."/>
            <person name="Ngo R."/>
            <person name="Nguyen L."/>
            <person name="Nguyen N."/>
            <person name="Okwuonu G."/>
            <person name="Ongeri F."/>
            <person name="Pham C."/>
            <person name="Simmons D."/>
            <person name="Wilczek-Boney K."/>
            <person name="Hale W."/>
            <person name="Jakkamsetti A."/>
            <person name="Pham P."/>
            <person name="Ruth R."/>
            <person name="San Lucas F."/>
            <person name="Warren J."/>
            <person name="Zhang J."/>
            <person name="Zhao Z."/>
            <person name="Zhou C."/>
            <person name="Zhu D."/>
            <person name="Lee S."/>
            <person name="Bess C."/>
            <person name="Blankenburg K."/>
            <person name="Forbes L."/>
            <person name="Fu Q."/>
            <person name="Gubbala S."/>
            <person name="Hirani K."/>
            <person name="Jayaseelan J.C."/>
            <person name="Lara F."/>
            <person name="Munidasa M."/>
            <person name="Palculict T."/>
            <person name="Patil S."/>
            <person name="Pu L.-L."/>
            <person name="Saada N."/>
            <person name="Tang L."/>
            <person name="Weissenberger G."/>
            <person name="Zhu Y."/>
            <person name="Hemphill L."/>
            <person name="Shang Y."/>
            <person name="Youmans B."/>
            <person name="Ayvaz T."/>
            <person name="Ross M."/>
            <person name="Santibanez J."/>
            <person name="Aqrawi P."/>
            <person name="Gross S."/>
            <person name="Joshi V."/>
            <person name="Fowler G."/>
            <person name="Nazareth L."/>
            <person name="Reid J."/>
            <person name="Worley K."/>
            <person name="Petrosino J."/>
            <person name="Highlander S."/>
            <person name="Gibbs R."/>
        </authorList>
    </citation>
    <scope>NUCLEOTIDE SEQUENCE [LARGE SCALE GENOMIC DNA]</scope>
    <source>
        <strain evidence="2 3">ATCC 12755</strain>
    </source>
</reference>
<keyword evidence="1" id="KW-0812">Transmembrane</keyword>
<protein>
    <submittedName>
        <fullName evidence="2">Uncharacterized protein</fullName>
    </submittedName>
</protein>
<dbReference type="HOGENOM" id="CLU_2751442_0_0_9"/>
<keyword evidence="1" id="KW-1133">Transmembrane helix</keyword>
<gene>
    <name evidence="2" type="ORF">HMPREF9087_1667</name>
</gene>
<name>F0EJS5_ENTCA</name>
<organism evidence="2 3">
    <name type="scientific">Enterococcus casseliflavus ATCC 12755</name>
    <dbReference type="NCBI Taxonomy" id="888066"/>
    <lineage>
        <taxon>Bacteria</taxon>
        <taxon>Bacillati</taxon>
        <taxon>Bacillota</taxon>
        <taxon>Bacilli</taxon>
        <taxon>Lactobacillales</taxon>
        <taxon>Enterococcaceae</taxon>
        <taxon>Enterococcus</taxon>
    </lineage>
</organism>